<protein>
    <recommendedName>
        <fullName evidence="4">DUF1690 domain-containing protein</fullName>
    </recommendedName>
</protein>
<sequence>MGSGSSKPEQHIFNADAPVSFSQNVLNSLQTNPEVQSHHHHHHHSPGKTPANPHVTPSQSDTTRARTAELKVQHRVNAELQRIRDTQAQQLEQLTASLTTSAATSDDTTVPSNLVITSEPSKDPTSLAYHLSSPFYQDHSGTNATSTAHTLDTAFDSGRSHDSVAKEIMDLKTKLEQRKRTDKASPEVEKAKETMVQCLRMNDRRPLDCWQEVEQFKREVGRLERGFVEKVGR</sequence>
<accession>A0A3M7B9H7</accession>
<gene>
    <name evidence="2" type="ORF">D0865_13612</name>
</gene>
<feature type="compositionally biased region" description="Polar residues" evidence="1">
    <location>
        <begin position="20"/>
        <end position="35"/>
    </location>
</feature>
<evidence type="ECO:0008006" key="4">
    <source>
        <dbReference type="Google" id="ProtNLM"/>
    </source>
</evidence>
<feature type="region of interest" description="Disordered" evidence="1">
    <location>
        <begin position="1"/>
        <end position="65"/>
    </location>
</feature>
<comment type="caution">
    <text evidence="2">The sequence shown here is derived from an EMBL/GenBank/DDBJ whole genome shotgun (WGS) entry which is preliminary data.</text>
</comment>
<evidence type="ECO:0000313" key="2">
    <source>
        <dbReference type="EMBL" id="RMY36522.1"/>
    </source>
</evidence>
<reference evidence="2 3" key="1">
    <citation type="journal article" date="2018" name="BMC Genomics">
        <title>Genomic evidence for intraspecific hybridization in a clonal and extremely halotolerant yeast.</title>
        <authorList>
            <person name="Gostincar C."/>
            <person name="Stajich J.E."/>
            <person name="Zupancic J."/>
            <person name="Zalar P."/>
            <person name="Gunde-Cimerman N."/>
        </authorList>
    </citation>
    <scope>NUCLEOTIDE SEQUENCE [LARGE SCALE GENOMIC DNA]</scope>
    <source>
        <strain evidence="2 3">EXF-151</strain>
    </source>
</reference>
<dbReference type="AlphaFoldDB" id="A0A3M7B9H7"/>
<evidence type="ECO:0000313" key="3">
    <source>
        <dbReference type="Proteomes" id="UP000270230"/>
    </source>
</evidence>
<dbReference type="OrthoDB" id="5544375at2759"/>
<dbReference type="Pfam" id="PF07956">
    <property type="entry name" value="DUF1690"/>
    <property type="match status" value="1"/>
</dbReference>
<dbReference type="InterPro" id="IPR012471">
    <property type="entry name" value="DUF1690"/>
</dbReference>
<dbReference type="EMBL" id="QWIN01001788">
    <property type="protein sequence ID" value="RMY36522.1"/>
    <property type="molecule type" value="Genomic_DNA"/>
</dbReference>
<proteinExistence type="predicted"/>
<feature type="compositionally biased region" description="Low complexity" evidence="1">
    <location>
        <begin position="100"/>
        <end position="109"/>
    </location>
</feature>
<feature type="region of interest" description="Disordered" evidence="1">
    <location>
        <begin position="100"/>
        <end position="123"/>
    </location>
</feature>
<dbReference type="Proteomes" id="UP000270230">
    <property type="component" value="Unassembled WGS sequence"/>
</dbReference>
<feature type="compositionally biased region" description="Polar residues" evidence="1">
    <location>
        <begin position="110"/>
        <end position="119"/>
    </location>
</feature>
<evidence type="ECO:0000256" key="1">
    <source>
        <dbReference type="SAM" id="MobiDB-lite"/>
    </source>
</evidence>
<organism evidence="2 3">
    <name type="scientific">Hortaea werneckii</name>
    <name type="common">Black yeast</name>
    <name type="synonym">Cladosporium werneckii</name>
    <dbReference type="NCBI Taxonomy" id="91943"/>
    <lineage>
        <taxon>Eukaryota</taxon>
        <taxon>Fungi</taxon>
        <taxon>Dikarya</taxon>
        <taxon>Ascomycota</taxon>
        <taxon>Pezizomycotina</taxon>
        <taxon>Dothideomycetes</taxon>
        <taxon>Dothideomycetidae</taxon>
        <taxon>Mycosphaerellales</taxon>
        <taxon>Teratosphaeriaceae</taxon>
        <taxon>Hortaea</taxon>
    </lineage>
</organism>
<name>A0A3M7B9H7_HORWE</name>